<proteinExistence type="predicted"/>
<evidence type="ECO:0008006" key="3">
    <source>
        <dbReference type="Google" id="ProtNLM"/>
    </source>
</evidence>
<accession>A0ABY8W5X5</accession>
<name>A0ABY8W5X5_9ACTN</name>
<dbReference type="Proteomes" id="UP001240150">
    <property type="component" value="Chromosome"/>
</dbReference>
<evidence type="ECO:0000313" key="2">
    <source>
        <dbReference type="Proteomes" id="UP001240150"/>
    </source>
</evidence>
<protein>
    <recommendedName>
        <fullName evidence="3">SURF1-like protein</fullName>
    </recommendedName>
</protein>
<reference evidence="1 2" key="1">
    <citation type="submission" date="2023-06" db="EMBL/GenBank/DDBJ databases">
        <authorList>
            <person name="Yushchuk O."/>
            <person name="Binda E."/>
            <person name="Ruckert-Reed C."/>
            <person name="Fedorenko V."/>
            <person name="Kalinowski J."/>
            <person name="Marinelli F."/>
        </authorList>
    </citation>
    <scope>NUCLEOTIDE SEQUENCE [LARGE SCALE GENOMIC DNA]</scope>
    <source>
        <strain evidence="1 2">NRRL 3884</strain>
    </source>
</reference>
<organism evidence="1 2">
    <name type="scientific">Actinoplanes oblitus</name>
    <dbReference type="NCBI Taxonomy" id="3040509"/>
    <lineage>
        <taxon>Bacteria</taxon>
        <taxon>Bacillati</taxon>
        <taxon>Actinomycetota</taxon>
        <taxon>Actinomycetes</taxon>
        <taxon>Micromonosporales</taxon>
        <taxon>Micromonosporaceae</taxon>
        <taxon>Actinoplanes</taxon>
    </lineage>
</organism>
<dbReference type="RefSeq" id="WP_284914442.1">
    <property type="nucleotide sequence ID" value="NZ_CP126980.1"/>
</dbReference>
<gene>
    <name evidence="1" type="ORF">ACTOB_005207</name>
</gene>
<keyword evidence="2" id="KW-1185">Reference proteome</keyword>
<sequence>MRRRVSLVLSVALLLAGAGGVASWRWWHHRAPYGPEALDAQATLQLVDQATADAALRPSNAEQADAGDQIFLGRVTWSRPSDPQKGGSLRIIVLDKRSHLPPGFIAATSALPDAVSTGSDGALDLAEQRYAWLRGAGTREVNEQSWSSGSAIYVDSVDASPVTFQFVLRSARPGTPPEQMVATGPAEVEDLLVALISVGPDGQVYWAQRLLN</sequence>
<dbReference type="EMBL" id="CP126980">
    <property type="protein sequence ID" value="WIM93234.1"/>
    <property type="molecule type" value="Genomic_DNA"/>
</dbReference>
<evidence type="ECO:0000313" key="1">
    <source>
        <dbReference type="EMBL" id="WIM93234.1"/>
    </source>
</evidence>